<evidence type="ECO:0008006" key="4">
    <source>
        <dbReference type="Google" id="ProtNLM"/>
    </source>
</evidence>
<dbReference type="RefSeq" id="WP_069478864.1">
    <property type="nucleotide sequence ID" value="NZ_CP017111.1"/>
</dbReference>
<keyword evidence="1" id="KW-0812">Transmembrane</keyword>
<sequence>MKKKIGVFILVLFPLLALGGLFWFLHVKHQLPTQIVNKEKMPLEFKDNTVTCALCNMYLVGEKHTAQIITNDLKTHFFDDIGCAILWLKEQKIDPETITLWVFSTEINRYIDALKASYTFTEETPMLYGFAAYENPKEGMIDFTEMRLRMLRGENMSDPKIRQRLKGH</sequence>
<dbReference type="SUPFAM" id="SSF160387">
    <property type="entry name" value="NosL/MerB-like"/>
    <property type="match status" value="1"/>
</dbReference>
<keyword evidence="1" id="KW-0472">Membrane</keyword>
<keyword evidence="1" id="KW-1133">Transmembrane helix</keyword>
<organism evidence="2 3">
    <name type="scientific">Sulfurospirillum halorespirans DSM 13726</name>
    <dbReference type="NCBI Taxonomy" id="1193502"/>
    <lineage>
        <taxon>Bacteria</taxon>
        <taxon>Pseudomonadati</taxon>
        <taxon>Campylobacterota</taxon>
        <taxon>Epsilonproteobacteria</taxon>
        <taxon>Campylobacterales</taxon>
        <taxon>Sulfurospirillaceae</taxon>
        <taxon>Sulfurospirillum</taxon>
    </lineage>
</organism>
<evidence type="ECO:0000256" key="1">
    <source>
        <dbReference type="SAM" id="Phobius"/>
    </source>
</evidence>
<evidence type="ECO:0000313" key="2">
    <source>
        <dbReference type="EMBL" id="AOO66317.1"/>
    </source>
</evidence>
<accession>A0A1D7TMU8</accession>
<dbReference type="Proteomes" id="UP000094609">
    <property type="component" value="Chromosome"/>
</dbReference>
<gene>
    <name evidence="2" type="ORF">SHALO_2558</name>
</gene>
<evidence type="ECO:0000313" key="3">
    <source>
        <dbReference type="Proteomes" id="UP000094609"/>
    </source>
</evidence>
<proteinExistence type="predicted"/>
<dbReference type="PATRIC" id="fig|1193502.14.peg.2591"/>
<reference evidence="3" key="1">
    <citation type="submission" date="2016-08" db="EMBL/GenBank/DDBJ databases">
        <title>Complete genome sequence of the organohalide-respiring Epsilonproteobacterium Sulfurospirillum halorespirans.</title>
        <authorList>
            <person name="Goris T."/>
            <person name="Zimmermann J."/>
            <person name="Schenz B."/>
            <person name="Lemos M."/>
            <person name="Hackermueller J."/>
            <person name="Diekert G."/>
        </authorList>
    </citation>
    <scope>NUCLEOTIDE SEQUENCE [LARGE SCALE GENOMIC DNA]</scope>
    <source>
        <strain>DSM 13726</strain>
        <strain evidence="3">PCE-M2</strain>
    </source>
</reference>
<dbReference type="AlphaFoldDB" id="A0A1D7TMU8"/>
<keyword evidence="3" id="KW-1185">Reference proteome</keyword>
<feature type="transmembrane region" description="Helical" evidence="1">
    <location>
        <begin position="7"/>
        <end position="25"/>
    </location>
</feature>
<protein>
    <recommendedName>
        <fullName evidence="4">Nitrous oxide reductase accessory protein NosL</fullName>
    </recommendedName>
</protein>
<dbReference type="EMBL" id="CP017111">
    <property type="protein sequence ID" value="AOO66317.1"/>
    <property type="molecule type" value="Genomic_DNA"/>
</dbReference>
<dbReference type="STRING" id="1193502.SHALO_2558"/>
<dbReference type="KEGG" id="shal:SHALO_2558"/>
<name>A0A1D7TMU8_9BACT</name>